<proteinExistence type="predicted"/>
<evidence type="ECO:0000313" key="2">
    <source>
        <dbReference type="EMBL" id="KAF4448336.1"/>
    </source>
</evidence>
<feature type="chain" id="PRO_5034472531" description="Hydrophobin" evidence="1">
    <location>
        <begin position="16"/>
        <end position="80"/>
    </location>
</feature>
<evidence type="ECO:0008006" key="4">
    <source>
        <dbReference type="Google" id="ProtNLM"/>
    </source>
</evidence>
<feature type="signal peptide" evidence="1">
    <location>
        <begin position="1"/>
        <end position="15"/>
    </location>
</feature>
<evidence type="ECO:0000256" key="1">
    <source>
        <dbReference type="SAM" id="SignalP"/>
    </source>
</evidence>
<organism evidence="2 3">
    <name type="scientific">Fusarium austroafricanum</name>
    <dbReference type="NCBI Taxonomy" id="2364996"/>
    <lineage>
        <taxon>Eukaryota</taxon>
        <taxon>Fungi</taxon>
        <taxon>Dikarya</taxon>
        <taxon>Ascomycota</taxon>
        <taxon>Pezizomycotina</taxon>
        <taxon>Sordariomycetes</taxon>
        <taxon>Hypocreomycetidae</taxon>
        <taxon>Hypocreales</taxon>
        <taxon>Nectriaceae</taxon>
        <taxon>Fusarium</taxon>
        <taxon>Fusarium concolor species complex</taxon>
    </lineage>
</organism>
<dbReference type="Proteomes" id="UP000605986">
    <property type="component" value="Unassembled WGS sequence"/>
</dbReference>
<reference evidence="2" key="1">
    <citation type="submission" date="2020-01" db="EMBL/GenBank/DDBJ databases">
        <title>Identification and distribution of gene clusters putatively required for synthesis of sphingolipid metabolism inhibitors in phylogenetically diverse species of the filamentous fungus Fusarium.</title>
        <authorList>
            <person name="Kim H.-S."/>
            <person name="Busman M."/>
            <person name="Brown D.W."/>
            <person name="Divon H."/>
            <person name="Uhlig S."/>
            <person name="Proctor R.H."/>
        </authorList>
    </citation>
    <scope>NUCLEOTIDE SEQUENCE</scope>
    <source>
        <strain evidence="2">NRRL 53441</strain>
    </source>
</reference>
<protein>
    <recommendedName>
        <fullName evidence="4">Hydrophobin</fullName>
    </recommendedName>
</protein>
<keyword evidence="1" id="KW-0732">Signal</keyword>
<name>A0A8H4NXJ5_9HYPO</name>
<dbReference type="AlphaFoldDB" id="A0A8H4NXJ5"/>
<comment type="caution">
    <text evidence="2">The sequence shown here is derived from an EMBL/GenBank/DDBJ whole genome shotgun (WGS) entry which is preliminary data.</text>
</comment>
<keyword evidence="3" id="KW-1185">Reference proteome</keyword>
<evidence type="ECO:0000313" key="3">
    <source>
        <dbReference type="Proteomes" id="UP000605986"/>
    </source>
</evidence>
<sequence>MKASIILALPALVAAAATPQVEERQVPNLPNLPLDPTCLIRVGGITSCVTNITPETIIALPELAGCAVGIIVQAALGCVL</sequence>
<dbReference type="EMBL" id="JAADJG010000345">
    <property type="protein sequence ID" value="KAF4448336.1"/>
    <property type="molecule type" value="Genomic_DNA"/>
</dbReference>
<accession>A0A8H4NXJ5</accession>
<dbReference type="OrthoDB" id="5101702at2759"/>
<gene>
    <name evidence="2" type="ORF">F53441_8235</name>
</gene>